<protein>
    <submittedName>
        <fullName evidence="3">Uncharacterized protein</fullName>
    </submittedName>
</protein>
<comment type="caution">
    <text evidence="3">The sequence shown here is derived from an EMBL/GenBank/DDBJ whole genome shotgun (WGS) entry which is preliminary data.</text>
</comment>
<gene>
    <name evidence="3" type="ORF">CU098_009234</name>
</gene>
<accession>A0A367K078</accession>
<feature type="compositionally biased region" description="Polar residues" evidence="2">
    <location>
        <begin position="83"/>
        <end position="94"/>
    </location>
</feature>
<proteinExistence type="predicted"/>
<feature type="region of interest" description="Disordered" evidence="2">
    <location>
        <begin position="64"/>
        <end position="158"/>
    </location>
</feature>
<feature type="coiled-coil region" evidence="1">
    <location>
        <begin position="164"/>
        <end position="209"/>
    </location>
</feature>
<keyword evidence="1" id="KW-0175">Coiled coil</keyword>
<feature type="compositionally biased region" description="Low complexity" evidence="2">
    <location>
        <begin position="138"/>
        <end position="156"/>
    </location>
</feature>
<name>A0A367K078_RHIST</name>
<feature type="compositionally biased region" description="Polar residues" evidence="2">
    <location>
        <begin position="64"/>
        <end position="75"/>
    </location>
</feature>
<feature type="region of interest" description="Disordered" evidence="2">
    <location>
        <begin position="581"/>
        <end position="662"/>
    </location>
</feature>
<feature type="compositionally biased region" description="Polar residues" evidence="2">
    <location>
        <begin position="127"/>
        <end position="136"/>
    </location>
</feature>
<dbReference type="Proteomes" id="UP000253551">
    <property type="component" value="Unassembled WGS sequence"/>
</dbReference>
<feature type="compositionally biased region" description="Polar residues" evidence="2">
    <location>
        <begin position="700"/>
        <end position="715"/>
    </location>
</feature>
<dbReference type="AlphaFoldDB" id="A0A367K078"/>
<dbReference type="EMBL" id="PJQM01002409">
    <property type="protein sequence ID" value="RCH95603.1"/>
    <property type="molecule type" value="Genomic_DNA"/>
</dbReference>
<dbReference type="STRING" id="4846.A0A367K078"/>
<feature type="compositionally biased region" description="Acidic residues" evidence="2">
    <location>
        <begin position="717"/>
        <end position="726"/>
    </location>
</feature>
<reference evidence="3 4" key="1">
    <citation type="journal article" date="2018" name="G3 (Bethesda)">
        <title>Phylogenetic and Phylogenomic Definition of Rhizopus Species.</title>
        <authorList>
            <person name="Gryganskyi A.P."/>
            <person name="Golan J."/>
            <person name="Dolatabadi S."/>
            <person name="Mondo S."/>
            <person name="Robb S."/>
            <person name="Idnurm A."/>
            <person name="Muszewska A."/>
            <person name="Steczkiewicz K."/>
            <person name="Masonjones S."/>
            <person name="Liao H.L."/>
            <person name="Gajdeczka M.T."/>
            <person name="Anike F."/>
            <person name="Vuek A."/>
            <person name="Anishchenko I.M."/>
            <person name="Voigt K."/>
            <person name="de Hoog G.S."/>
            <person name="Smith M.E."/>
            <person name="Heitman J."/>
            <person name="Vilgalys R."/>
            <person name="Stajich J.E."/>
        </authorList>
    </citation>
    <scope>NUCLEOTIDE SEQUENCE [LARGE SCALE GENOMIC DNA]</scope>
    <source>
        <strain evidence="3 4">LSU 92-RS-03</strain>
    </source>
</reference>
<evidence type="ECO:0000256" key="1">
    <source>
        <dbReference type="SAM" id="Coils"/>
    </source>
</evidence>
<dbReference type="OrthoDB" id="2258064at2759"/>
<organism evidence="3 4">
    <name type="scientific">Rhizopus stolonifer</name>
    <name type="common">Rhizopus nigricans</name>
    <dbReference type="NCBI Taxonomy" id="4846"/>
    <lineage>
        <taxon>Eukaryota</taxon>
        <taxon>Fungi</taxon>
        <taxon>Fungi incertae sedis</taxon>
        <taxon>Mucoromycota</taxon>
        <taxon>Mucoromycotina</taxon>
        <taxon>Mucoromycetes</taxon>
        <taxon>Mucorales</taxon>
        <taxon>Mucorineae</taxon>
        <taxon>Rhizopodaceae</taxon>
        <taxon>Rhizopus</taxon>
    </lineage>
</organism>
<keyword evidence="4" id="KW-1185">Reference proteome</keyword>
<sequence>MTSTSTSEVDNSWLKKRSTVFGATTTATATSVIPPPNTKVVDKELARLKTMGAVSSVWSNKFVQEDTGGTDSSPTPGRLNMSPRPNANYIPTGNRTSLKTTRRSSSTSQSRMTDSSRSSLELENPKRSSTSSTEQVLKQPSSSSTTTTSTTKQTPTDESLWSQYESLKAQYAQVNSRLEQANKDIAYYKQQHEIESESKEQEVSRVRELAQLIVKQHELLGEYEISLEKLRVASSKDQQGELASLRQELGELYQIKNEMEKTIGSLKADLEMSYSQMRLMMVVSTEIQSEFESYKQKMNAEINELLAEKEQEGVIEYGIATSSYEEKELEALRLEINKLNAAILERDRQSQAALLEHQEALAKIQEQALELQQFRSESKSSYRNSGGENTVKFLQGQIQELNKTLEQKDQLIGRLENQIKTQKMNMDSQMIDLTQSILEKDALLLEFMSSRNNSMDSSILCASPTMAEMKKDDNDATGVYYQRENEARRQMSQVRDFMYTTSSEEEEEEQGEDDEAAYSTDEENHSITKTSRNERGPQSPGGTISSYISFDSSDDEQEQVAEIKHFSYTSVLSQSTLSLHSQNGTAVNTQEPKRNSHGAPSPFGKDATGSWPMPPPTPPPSEPLPPLPMFREEGKNSPPPPRRGRSKTMVREEAAPSVYTTSIHKTTELPRIVPLQKEFVENTLPVPPLRKDIKKIIESPNPTQHNHPLPANTTWMDDPESEEEEHWSEALSH</sequence>
<feature type="compositionally biased region" description="Low complexity" evidence="2">
    <location>
        <begin position="95"/>
        <end position="119"/>
    </location>
</feature>
<evidence type="ECO:0000256" key="2">
    <source>
        <dbReference type="SAM" id="MobiDB-lite"/>
    </source>
</evidence>
<feature type="region of interest" description="Disordered" evidence="2">
    <location>
        <begin position="499"/>
        <end position="558"/>
    </location>
</feature>
<feature type="compositionally biased region" description="Polar residues" evidence="2">
    <location>
        <begin position="581"/>
        <end position="590"/>
    </location>
</feature>
<feature type="compositionally biased region" description="Acidic residues" evidence="2">
    <location>
        <begin position="503"/>
        <end position="516"/>
    </location>
</feature>
<evidence type="ECO:0000313" key="3">
    <source>
        <dbReference type="EMBL" id="RCH95603.1"/>
    </source>
</evidence>
<feature type="region of interest" description="Disordered" evidence="2">
    <location>
        <begin position="699"/>
        <end position="733"/>
    </location>
</feature>
<feature type="compositionally biased region" description="Basic and acidic residues" evidence="2">
    <location>
        <begin position="522"/>
        <end position="535"/>
    </location>
</feature>
<evidence type="ECO:0000313" key="4">
    <source>
        <dbReference type="Proteomes" id="UP000253551"/>
    </source>
</evidence>
<feature type="compositionally biased region" description="Pro residues" evidence="2">
    <location>
        <begin position="612"/>
        <end position="628"/>
    </location>
</feature>
<feature type="coiled-coil region" evidence="1">
    <location>
        <begin position="322"/>
        <end position="425"/>
    </location>
</feature>